<dbReference type="EC" id="3.1.1.61" evidence="2"/>
<dbReference type="PANTHER" id="PTHR42872">
    <property type="entry name" value="PROTEIN-GLUTAMATE METHYLESTERASE/PROTEIN-GLUTAMINE GLUTAMINASE"/>
    <property type="match status" value="1"/>
</dbReference>
<dbReference type="OrthoDB" id="9793421at2"/>
<comment type="catalytic activity">
    <reaction evidence="3">
        <text>[protein]-L-glutamate 5-O-methyl ester + H2O = L-glutamyl-[protein] + methanol + H(+)</text>
        <dbReference type="Rhea" id="RHEA:23236"/>
        <dbReference type="Rhea" id="RHEA-COMP:10208"/>
        <dbReference type="Rhea" id="RHEA-COMP:10311"/>
        <dbReference type="ChEBI" id="CHEBI:15377"/>
        <dbReference type="ChEBI" id="CHEBI:15378"/>
        <dbReference type="ChEBI" id="CHEBI:17790"/>
        <dbReference type="ChEBI" id="CHEBI:29973"/>
        <dbReference type="ChEBI" id="CHEBI:82795"/>
        <dbReference type="EC" id="3.1.1.61"/>
    </reaction>
</comment>
<evidence type="ECO:0000313" key="6">
    <source>
        <dbReference type="EMBL" id="KNF08835.1"/>
    </source>
</evidence>
<dbReference type="STRING" id="1503.CLPU_5c01420"/>
<accession>A0A0L0WBT7</accession>
<evidence type="ECO:0000256" key="1">
    <source>
        <dbReference type="ARBA" id="ARBA00022801"/>
    </source>
</evidence>
<dbReference type="InterPro" id="IPR035909">
    <property type="entry name" value="CheB_C"/>
</dbReference>
<dbReference type="GO" id="GO:0000156">
    <property type="term" value="F:phosphorelay response regulator activity"/>
    <property type="evidence" value="ECO:0007669"/>
    <property type="project" value="InterPro"/>
</dbReference>
<dbReference type="GO" id="GO:0006935">
    <property type="term" value="P:chemotaxis"/>
    <property type="evidence" value="ECO:0007669"/>
    <property type="project" value="UniProtKB-UniRule"/>
</dbReference>
<evidence type="ECO:0000259" key="5">
    <source>
        <dbReference type="PROSITE" id="PS50122"/>
    </source>
</evidence>
<feature type="domain" description="CheB-type methylesterase" evidence="5">
    <location>
        <begin position="13"/>
        <end position="205"/>
    </location>
</feature>
<keyword evidence="4" id="KW-0145">Chemotaxis</keyword>
<keyword evidence="1 4" id="KW-0378">Hydrolase</keyword>
<evidence type="ECO:0000256" key="2">
    <source>
        <dbReference type="ARBA" id="ARBA00039140"/>
    </source>
</evidence>
<evidence type="ECO:0000256" key="4">
    <source>
        <dbReference type="PROSITE-ProRule" id="PRU00050"/>
    </source>
</evidence>
<dbReference type="Proteomes" id="UP000037267">
    <property type="component" value="Unassembled WGS sequence"/>
</dbReference>
<dbReference type="GO" id="GO:0005737">
    <property type="term" value="C:cytoplasm"/>
    <property type="evidence" value="ECO:0007669"/>
    <property type="project" value="InterPro"/>
</dbReference>
<dbReference type="Pfam" id="PF01339">
    <property type="entry name" value="CheB_methylest"/>
    <property type="match status" value="1"/>
</dbReference>
<gene>
    <name evidence="6" type="primary">cheB2</name>
    <name evidence="6" type="ORF">CLPU_5c01420</name>
</gene>
<organism evidence="6 7">
    <name type="scientific">Gottschalkia purinilytica</name>
    <name type="common">Clostridium purinilyticum</name>
    <dbReference type="NCBI Taxonomy" id="1503"/>
    <lineage>
        <taxon>Bacteria</taxon>
        <taxon>Bacillati</taxon>
        <taxon>Bacillota</taxon>
        <taxon>Tissierellia</taxon>
        <taxon>Tissierellales</taxon>
        <taxon>Gottschalkiaceae</taxon>
        <taxon>Gottschalkia</taxon>
    </lineage>
</organism>
<reference evidence="7" key="1">
    <citation type="submission" date="2015-07" db="EMBL/GenBank/DDBJ databases">
        <title>Draft genome sequence of the purine-degrading Gottschalkia purinilyticum DSM 1384 (formerly Clostridium purinilyticum).</title>
        <authorList>
            <person name="Poehlein A."/>
            <person name="Schiel-Bengelsdorf B."/>
            <person name="Bengelsdorf F.R."/>
            <person name="Daniel R."/>
            <person name="Duerre P."/>
        </authorList>
    </citation>
    <scope>NUCLEOTIDE SEQUENCE [LARGE SCALE GENOMIC DNA]</scope>
    <source>
        <strain evidence="7">DSM 1384</strain>
    </source>
</reference>
<dbReference type="RefSeq" id="WP_050354931.1">
    <property type="nucleotide sequence ID" value="NZ_LGSS01000005.1"/>
</dbReference>
<sequence>MINKIKSVDGEIKANKDNLVAIGTSTGGPKALQSIIPLIKKDINCSIVIVQHMPKGFTKSLSERLNTISNITVKEAEHGEIVKKGYCYIAPGDYHMSIIEKNKNIYINLSKEKPVSGHRPSVDVMMQSVAKLKDINKIGVILTGMGSDGAKGMKEIFESGGYTIAQNEETCVVYGMPKSAINIEVIKKILPLDQIASEIMNILGG</sequence>
<dbReference type="PROSITE" id="PS50122">
    <property type="entry name" value="CHEB"/>
    <property type="match status" value="1"/>
</dbReference>
<dbReference type="AlphaFoldDB" id="A0A0L0WBT7"/>
<name>A0A0L0WBT7_GOTPU</name>
<dbReference type="CDD" id="cd16432">
    <property type="entry name" value="CheB_Rec"/>
    <property type="match status" value="1"/>
</dbReference>
<dbReference type="PATRIC" id="fig|1503.3.peg.2667"/>
<dbReference type="InterPro" id="IPR000673">
    <property type="entry name" value="Sig_transdc_resp-reg_Me-estase"/>
</dbReference>
<feature type="active site" evidence="4">
    <location>
        <position position="52"/>
    </location>
</feature>
<dbReference type="SUPFAM" id="SSF52738">
    <property type="entry name" value="Methylesterase CheB, C-terminal domain"/>
    <property type="match status" value="1"/>
</dbReference>
<keyword evidence="7" id="KW-1185">Reference proteome</keyword>
<protein>
    <recommendedName>
        <fullName evidence="2">protein-glutamate methylesterase</fullName>
        <ecNumber evidence="2">3.1.1.61</ecNumber>
    </recommendedName>
</protein>
<dbReference type="PANTHER" id="PTHR42872:SF3">
    <property type="entry name" value="PROTEIN-GLUTAMATE METHYLESTERASE_PROTEIN-GLUTAMINE GLUTAMINASE 1"/>
    <property type="match status" value="1"/>
</dbReference>
<dbReference type="EMBL" id="LGSS01000005">
    <property type="protein sequence ID" value="KNF08835.1"/>
    <property type="molecule type" value="Genomic_DNA"/>
</dbReference>
<evidence type="ECO:0000256" key="3">
    <source>
        <dbReference type="ARBA" id="ARBA00048267"/>
    </source>
</evidence>
<dbReference type="Gene3D" id="3.40.50.180">
    <property type="entry name" value="Methylesterase CheB, C-terminal domain"/>
    <property type="match status" value="1"/>
</dbReference>
<dbReference type="GO" id="GO:0008984">
    <property type="term" value="F:protein-glutamate methylesterase activity"/>
    <property type="evidence" value="ECO:0007669"/>
    <property type="project" value="UniProtKB-EC"/>
</dbReference>
<comment type="caution">
    <text evidence="6">The sequence shown here is derived from an EMBL/GenBank/DDBJ whole genome shotgun (WGS) entry which is preliminary data.</text>
</comment>
<evidence type="ECO:0000313" key="7">
    <source>
        <dbReference type="Proteomes" id="UP000037267"/>
    </source>
</evidence>
<feature type="active site" evidence="4">
    <location>
        <position position="148"/>
    </location>
</feature>
<proteinExistence type="predicted"/>
<feature type="active site" evidence="4">
    <location>
        <position position="25"/>
    </location>
</feature>